<dbReference type="AlphaFoldDB" id="A0AB35BY38"/>
<dbReference type="GO" id="GO:0004140">
    <property type="term" value="F:dephospho-CoA kinase activity"/>
    <property type="evidence" value="ECO:0007669"/>
    <property type="project" value="UniProtKB-UniRule"/>
</dbReference>
<dbReference type="SUPFAM" id="SSF52540">
    <property type="entry name" value="P-loop containing nucleoside triphosphate hydrolases"/>
    <property type="match status" value="1"/>
</dbReference>
<dbReference type="PANTHER" id="PTHR10695:SF46">
    <property type="entry name" value="BIFUNCTIONAL COENZYME A SYNTHASE-RELATED"/>
    <property type="match status" value="1"/>
</dbReference>
<dbReference type="InterPro" id="IPR027417">
    <property type="entry name" value="P-loop_NTPase"/>
</dbReference>
<feature type="binding site" evidence="5">
    <location>
        <begin position="14"/>
        <end position="19"/>
    </location>
    <ligand>
        <name>ATP</name>
        <dbReference type="ChEBI" id="CHEBI:30616"/>
    </ligand>
</feature>
<dbReference type="RefSeq" id="WP_213403635.1">
    <property type="nucleotide sequence ID" value="NZ_JAGIBT010000008.1"/>
</dbReference>
<dbReference type="CDD" id="cd02022">
    <property type="entry name" value="DPCK"/>
    <property type="match status" value="1"/>
</dbReference>
<proteinExistence type="inferred from homology"/>
<dbReference type="PROSITE" id="PS51219">
    <property type="entry name" value="DPCK"/>
    <property type="match status" value="1"/>
</dbReference>
<evidence type="ECO:0000313" key="8">
    <source>
        <dbReference type="Proteomes" id="UP000680020"/>
    </source>
</evidence>
<keyword evidence="2 5" id="KW-0547">Nucleotide-binding</keyword>
<keyword evidence="5 7" id="KW-0418">Kinase</keyword>
<keyword evidence="5" id="KW-0963">Cytoplasm</keyword>
<comment type="subcellular location">
    <subcellularLocation>
        <location evidence="5">Cytoplasm</location>
    </subcellularLocation>
</comment>
<protein>
    <recommendedName>
        <fullName evidence="5 6">Dephospho-CoA kinase</fullName>
        <ecNumber evidence="5 6">2.7.1.24</ecNumber>
    </recommendedName>
    <alternativeName>
        <fullName evidence="5">Dephosphocoenzyme A kinase</fullName>
    </alternativeName>
</protein>
<dbReference type="NCBIfam" id="TIGR00152">
    <property type="entry name" value="dephospho-CoA kinase"/>
    <property type="match status" value="1"/>
</dbReference>
<evidence type="ECO:0000256" key="4">
    <source>
        <dbReference type="ARBA" id="ARBA00022993"/>
    </source>
</evidence>
<dbReference type="EMBL" id="JAGIBU010000002">
    <property type="protein sequence ID" value="MBS7824416.1"/>
    <property type="molecule type" value="Genomic_DNA"/>
</dbReference>
<sequence length="209" mass="23184">MMDRQIIVLTGGIASGKTLASNYLGTLNAHVIDTDVIARQLLQKDGNPYSQTALTAVKAAFGDEIFKEGMIDRVQLRALIFSDPVHKTTLENIMHPLIHQRVQDLLGTGDGSYDLVVVPLLHEGSPYVALADQILVIEVDEETQLERVMARDHIDETLAKRIIDSQPSNQARRALANTIILNTNAEYTQKVLKQLDKQYSLAPSKNRVT</sequence>
<keyword evidence="5 7" id="KW-0808">Transferase</keyword>
<comment type="pathway">
    <text evidence="5">Cofactor biosynthesis; coenzyme A biosynthesis; CoA from (R)-pantothenate: step 5/5.</text>
</comment>
<evidence type="ECO:0000256" key="3">
    <source>
        <dbReference type="ARBA" id="ARBA00022840"/>
    </source>
</evidence>
<comment type="similarity">
    <text evidence="1 5">Belongs to the CoaE family.</text>
</comment>
<dbReference type="GO" id="GO:0015937">
    <property type="term" value="P:coenzyme A biosynthetic process"/>
    <property type="evidence" value="ECO:0007669"/>
    <property type="project" value="UniProtKB-UniRule"/>
</dbReference>
<reference evidence="7" key="1">
    <citation type="submission" date="2021-03" db="EMBL/GenBank/DDBJ databases">
        <title>Identification and antibiotic profiling of Wohlfahrtiimonas chitiniclastica, an underestimated human pathogen.</title>
        <authorList>
            <person name="Kopf A."/>
            <person name="Bunk B."/>
            <person name="Coldewey S."/>
            <person name="Gunzer F."/>
            <person name="Riedel T."/>
            <person name="Schroettner P."/>
        </authorList>
    </citation>
    <scope>NUCLEOTIDE SEQUENCE</scope>
    <source>
        <strain evidence="7">DSM 100917</strain>
    </source>
</reference>
<evidence type="ECO:0000256" key="1">
    <source>
        <dbReference type="ARBA" id="ARBA00009018"/>
    </source>
</evidence>
<gene>
    <name evidence="5" type="primary">coaE</name>
    <name evidence="7" type="ORF">J7561_04270</name>
</gene>
<evidence type="ECO:0000256" key="2">
    <source>
        <dbReference type="ARBA" id="ARBA00022741"/>
    </source>
</evidence>
<accession>A0AB35BY38</accession>
<organism evidence="7 8">
    <name type="scientific">Wohlfahrtiimonas chitiniclastica</name>
    <dbReference type="NCBI Taxonomy" id="400946"/>
    <lineage>
        <taxon>Bacteria</taxon>
        <taxon>Pseudomonadati</taxon>
        <taxon>Pseudomonadota</taxon>
        <taxon>Gammaproteobacteria</taxon>
        <taxon>Cardiobacteriales</taxon>
        <taxon>Ignatzschineriaceae</taxon>
        <taxon>Wohlfahrtiimonas</taxon>
    </lineage>
</organism>
<comment type="caution">
    <text evidence="7">The sequence shown here is derived from an EMBL/GenBank/DDBJ whole genome shotgun (WGS) entry which is preliminary data.</text>
</comment>
<dbReference type="PANTHER" id="PTHR10695">
    <property type="entry name" value="DEPHOSPHO-COA KINASE-RELATED"/>
    <property type="match status" value="1"/>
</dbReference>
<dbReference type="Gene3D" id="3.40.50.300">
    <property type="entry name" value="P-loop containing nucleotide triphosphate hydrolases"/>
    <property type="match status" value="1"/>
</dbReference>
<dbReference type="GO" id="GO:0005524">
    <property type="term" value="F:ATP binding"/>
    <property type="evidence" value="ECO:0007669"/>
    <property type="project" value="UniProtKB-UniRule"/>
</dbReference>
<evidence type="ECO:0000256" key="5">
    <source>
        <dbReference type="HAMAP-Rule" id="MF_00376"/>
    </source>
</evidence>
<dbReference type="InterPro" id="IPR001977">
    <property type="entry name" value="Depp_CoAkinase"/>
</dbReference>
<evidence type="ECO:0000313" key="7">
    <source>
        <dbReference type="EMBL" id="MBS7824416.1"/>
    </source>
</evidence>
<dbReference type="HAMAP" id="MF_00376">
    <property type="entry name" value="Dephospho_CoA_kinase"/>
    <property type="match status" value="1"/>
</dbReference>
<comment type="catalytic activity">
    <reaction evidence="5">
        <text>3'-dephospho-CoA + ATP = ADP + CoA + H(+)</text>
        <dbReference type="Rhea" id="RHEA:18245"/>
        <dbReference type="ChEBI" id="CHEBI:15378"/>
        <dbReference type="ChEBI" id="CHEBI:30616"/>
        <dbReference type="ChEBI" id="CHEBI:57287"/>
        <dbReference type="ChEBI" id="CHEBI:57328"/>
        <dbReference type="ChEBI" id="CHEBI:456216"/>
        <dbReference type="EC" id="2.7.1.24"/>
    </reaction>
</comment>
<comment type="function">
    <text evidence="5">Catalyzes the phosphorylation of the 3'-hydroxyl group of dephosphocoenzyme A to form coenzyme A.</text>
</comment>
<dbReference type="Proteomes" id="UP000680020">
    <property type="component" value="Unassembled WGS sequence"/>
</dbReference>
<evidence type="ECO:0000256" key="6">
    <source>
        <dbReference type="NCBIfam" id="TIGR00152"/>
    </source>
</evidence>
<dbReference type="EC" id="2.7.1.24" evidence="5 6"/>
<keyword evidence="4 5" id="KW-0173">Coenzyme A biosynthesis</keyword>
<name>A0AB35BY38_9GAMM</name>
<dbReference type="Pfam" id="PF01121">
    <property type="entry name" value="CoaE"/>
    <property type="match status" value="1"/>
</dbReference>
<dbReference type="GO" id="GO:0005737">
    <property type="term" value="C:cytoplasm"/>
    <property type="evidence" value="ECO:0007669"/>
    <property type="project" value="UniProtKB-SubCell"/>
</dbReference>
<keyword evidence="3 5" id="KW-0067">ATP-binding</keyword>